<evidence type="ECO:0000313" key="4">
    <source>
        <dbReference type="EMBL" id="KEY69076.1"/>
    </source>
</evidence>
<reference evidence="4 5" key="1">
    <citation type="journal article" date="2014" name="BMC Genomics">
        <title>Comparative genome sequencing reveals chemotype-specific gene clusters in the toxigenic black mold Stachybotrys.</title>
        <authorList>
            <person name="Semeiks J."/>
            <person name="Borek D."/>
            <person name="Otwinowski Z."/>
            <person name="Grishin N.V."/>
        </authorList>
    </citation>
    <scope>NUCLEOTIDE SEQUENCE [LARGE SCALE GENOMIC DNA]</scope>
    <source>
        <strain evidence="5">CBS 109288 / IBT 7711</strain>
    </source>
</reference>
<dbReference type="GO" id="GO:0016491">
    <property type="term" value="F:oxidoreductase activity"/>
    <property type="evidence" value="ECO:0007669"/>
    <property type="project" value="UniProtKB-KW"/>
</dbReference>
<dbReference type="SUPFAM" id="SSF51735">
    <property type="entry name" value="NAD(P)-binding Rossmann-fold domains"/>
    <property type="match status" value="1"/>
</dbReference>
<dbReference type="PANTHER" id="PTHR47706">
    <property type="entry name" value="NMRA-LIKE FAMILY PROTEIN"/>
    <property type="match status" value="1"/>
</dbReference>
<gene>
    <name evidence="4" type="ORF">S7711_09579</name>
</gene>
<organism evidence="4 5">
    <name type="scientific">Stachybotrys chartarum (strain CBS 109288 / IBT 7711)</name>
    <name type="common">Toxic black mold</name>
    <name type="synonym">Stilbospora chartarum</name>
    <dbReference type="NCBI Taxonomy" id="1280523"/>
    <lineage>
        <taxon>Eukaryota</taxon>
        <taxon>Fungi</taxon>
        <taxon>Dikarya</taxon>
        <taxon>Ascomycota</taxon>
        <taxon>Pezizomycotina</taxon>
        <taxon>Sordariomycetes</taxon>
        <taxon>Hypocreomycetidae</taxon>
        <taxon>Hypocreales</taxon>
        <taxon>Stachybotryaceae</taxon>
        <taxon>Stachybotrys</taxon>
    </lineage>
</organism>
<dbReference type="InterPro" id="IPR008030">
    <property type="entry name" value="NmrA-like"/>
</dbReference>
<dbReference type="Gene3D" id="3.40.50.720">
    <property type="entry name" value="NAD(P)-binding Rossmann-like Domain"/>
    <property type="match status" value="1"/>
</dbReference>
<dbReference type="InterPro" id="IPR051609">
    <property type="entry name" value="NmrA/Isoflavone_reductase-like"/>
</dbReference>
<dbReference type="AlphaFoldDB" id="A0A084AUU7"/>
<accession>A0A084AUU7</accession>
<dbReference type="PANTHER" id="PTHR47706:SF1">
    <property type="entry name" value="CIPA-LIKE, PUTATIVE (AFU_ORTHOLOGUE AFUA_1G12460)-RELATED"/>
    <property type="match status" value="1"/>
</dbReference>
<evidence type="ECO:0000256" key="1">
    <source>
        <dbReference type="ARBA" id="ARBA00022857"/>
    </source>
</evidence>
<sequence length="299" mass="32805">MSSPLNVTIVGASGSLGSRVLEKLLQSDGFKVQVIRRPSSTKTFPNEVHVVDAALDSPDVLTEALRGQDAVISTLGVWQADQQRHLVDACIAAGVHRFLPAEYGADLENAKVRSLPAYETHVKIREYIIEKSKTCDLTYTFVHTGAFLDWGLERDFILRISDYKPILVDAGKSVFSTTTLSSVADALEGVLTHLNETKNRPVYIEDIKLSQALVFDLAKQVAPSKPWEATVVKLDDMTAEADQRVSEGKLDAQTLVPYLFRALMDPDCGGAFATLDNELLGVKGRTIKDVKDILRGCIM</sequence>
<protein>
    <recommendedName>
        <fullName evidence="3">NmrA-like domain-containing protein</fullName>
    </recommendedName>
</protein>
<keyword evidence="2" id="KW-0560">Oxidoreductase</keyword>
<dbReference type="InterPro" id="IPR036291">
    <property type="entry name" value="NAD(P)-bd_dom_sf"/>
</dbReference>
<dbReference type="EMBL" id="KL648553">
    <property type="protein sequence ID" value="KEY69076.1"/>
    <property type="molecule type" value="Genomic_DNA"/>
</dbReference>
<feature type="domain" description="NmrA-like" evidence="3">
    <location>
        <begin position="7"/>
        <end position="148"/>
    </location>
</feature>
<proteinExistence type="predicted"/>
<evidence type="ECO:0000256" key="2">
    <source>
        <dbReference type="ARBA" id="ARBA00023002"/>
    </source>
</evidence>
<keyword evidence="5" id="KW-1185">Reference proteome</keyword>
<dbReference type="Proteomes" id="UP000028045">
    <property type="component" value="Unassembled WGS sequence"/>
</dbReference>
<dbReference type="OrthoDB" id="9974981at2759"/>
<dbReference type="Pfam" id="PF05368">
    <property type="entry name" value="NmrA"/>
    <property type="match status" value="1"/>
</dbReference>
<dbReference type="HOGENOM" id="CLU_044876_3_2_1"/>
<evidence type="ECO:0000259" key="3">
    <source>
        <dbReference type="Pfam" id="PF05368"/>
    </source>
</evidence>
<keyword evidence="1" id="KW-0521">NADP</keyword>
<name>A0A084AUU7_STACB</name>
<evidence type="ECO:0000313" key="5">
    <source>
        <dbReference type="Proteomes" id="UP000028045"/>
    </source>
</evidence>